<dbReference type="Pfam" id="PF00440">
    <property type="entry name" value="TetR_N"/>
    <property type="match status" value="1"/>
</dbReference>
<feature type="region of interest" description="Disordered" evidence="5">
    <location>
        <begin position="1"/>
        <end position="29"/>
    </location>
</feature>
<reference evidence="7 8" key="1">
    <citation type="submission" date="2019-01" db="EMBL/GenBank/DDBJ databases">
        <authorList>
            <person name="Chen W.-M."/>
        </authorList>
    </citation>
    <scope>NUCLEOTIDE SEQUENCE [LARGE SCALE GENOMIC DNA]</scope>
    <source>
        <strain evidence="7 8">TLA-22</strain>
    </source>
</reference>
<dbReference type="GO" id="GO:0000976">
    <property type="term" value="F:transcription cis-regulatory region binding"/>
    <property type="evidence" value="ECO:0007669"/>
    <property type="project" value="TreeGrafter"/>
</dbReference>
<dbReference type="InterPro" id="IPR050109">
    <property type="entry name" value="HTH-type_TetR-like_transc_reg"/>
</dbReference>
<evidence type="ECO:0000256" key="4">
    <source>
        <dbReference type="PROSITE-ProRule" id="PRU00335"/>
    </source>
</evidence>
<protein>
    <submittedName>
        <fullName evidence="7">TetR/AcrR family transcriptional regulator</fullName>
    </submittedName>
</protein>
<dbReference type="EMBL" id="RZUL01000002">
    <property type="protein sequence ID" value="RVT42306.1"/>
    <property type="molecule type" value="Genomic_DNA"/>
</dbReference>
<keyword evidence="8" id="KW-1185">Reference proteome</keyword>
<dbReference type="InterPro" id="IPR036271">
    <property type="entry name" value="Tet_transcr_reg_TetR-rel_C_sf"/>
</dbReference>
<dbReference type="OrthoDB" id="7504336at2"/>
<evidence type="ECO:0000259" key="6">
    <source>
        <dbReference type="PROSITE" id="PS50977"/>
    </source>
</evidence>
<keyword evidence="1" id="KW-0805">Transcription regulation</keyword>
<dbReference type="InterPro" id="IPR009057">
    <property type="entry name" value="Homeodomain-like_sf"/>
</dbReference>
<keyword evidence="2 4" id="KW-0238">DNA-binding</keyword>
<dbReference type="AlphaFoldDB" id="A0A437J9W3"/>
<name>A0A437J9W3_9SPHN</name>
<dbReference type="GO" id="GO:0003700">
    <property type="term" value="F:DNA-binding transcription factor activity"/>
    <property type="evidence" value="ECO:0007669"/>
    <property type="project" value="TreeGrafter"/>
</dbReference>
<comment type="caution">
    <text evidence="7">The sequence shown here is derived from an EMBL/GenBank/DDBJ whole genome shotgun (WGS) entry which is preliminary data.</text>
</comment>
<dbReference type="PANTHER" id="PTHR30055:SF234">
    <property type="entry name" value="HTH-TYPE TRANSCRIPTIONAL REGULATOR BETI"/>
    <property type="match status" value="1"/>
</dbReference>
<keyword evidence="3" id="KW-0804">Transcription</keyword>
<dbReference type="Proteomes" id="UP000282977">
    <property type="component" value="Unassembled WGS sequence"/>
</dbReference>
<evidence type="ECO:0000256" key="1">
    <source>
        <dbReference type="ARBA" id="ARBA00023015"/>
    </source>
</evidence>
<proteinExistence type="predicted"/>
<evidence type="ECO:0000313" key="8">
    <source>
        <dbReference type="Proteomes" id="UP000282977"/>
    </source>
</evidence>
<evidence type="ECO:0000313" key="7">
    <source>
        <dbReference type="EMBL" id="RVT42306.1"/>
    </source>
</evidence>
<dbReference type="PROSITE" id="PS50977">
    <property type="entry name" value="HTH_TETR_2"/>
    <property type="match status" value="1"/>
</dbReference>
<feature type="DNA-binding region" description="H-T-H motif" evidence="4">
    <location>
        <begin position="60"/>
        <end position="79"/>
    </location>
</feature>
<dbReference type="RefSeq" id="WP_127690482.1">
    <property type="nucleotide sequence ID" value="NZ_RZUL01000002.1"/>
</dbReference>
<dbReference type="Gene3D" id="1.10.357.10">
    <property type="entry name" value="Tetracycline Repressor, domain 2"/>
    <property type="match status" value="1"/>
</dbReference>
<evidence type="ECO:0000256" key="5">
    <source>
        <dbReference type="SAM" id="MobiDB-lite"/>
    </source>
</evidence>
<evidence type="ECO:0000256" key="2">
    <source>
        <dbReference type="ARBA" id="ARBA00023125"/>
    </source>
</evidence>
<dbReference type="PANTHER" id="PTHR30055">
    <property type="entry name" value="HTH-TYPE TRANSCRIPTIONAL REGULATOR RUTR"/>
    <property type="match status" value="1"/>
</dbReference>
<feature type="domain" description="HTH tetR-type" evidence="6">
    <location>
        <begin position="37"/>
        <end position="97"/>
    </location>
</feature>
<sequence length="267" mass="30475">MADSSKSPISSWSAEEPLATSNAAPKRRRKYTSAIMTERRQRIIDCAHRILGEGGTQALTIDRLSREAEVAPRTLYRLFEDKEGVILATVSDRLREVRASIARRQRDYTIDVVFDELDWMVSEMHRDAEYARVVIGFYFSMEPRVDAIRELRSVAYNRFRNWMDREIRQGHTRDDLDLERIAQEFVATEFLVYHRWAVGAVDGDQCRVELHANFLKTAALVLTDPVRSTYLTMLADKQALLGTSAIGAQASTNRAERDAGDQFIGKA</sequence>
<feature type="compositionally biased region" description="Polar residues" evidence="5">
    <location>
        <begin position="1"/>
        <end position="23"/>
    </location>
</feature>
<accession>A0A437J9W3</accession>
<gene>
    <name evidence="7" type="ORF">ENE74_08905</name>
</gene>
<evidence type="ECO:0000256" key="3">
    <source>
        <dbReference type="ARBA" id="ARBA00023163"/>
    </source>
</evidence>
<dbReference type="SUPFAM" id="SSF48498">
    <property type="entry name" value="Tetracyclin repressor-like, C-terminal domain"/>
    <property type="match status" value="1"/>
</dbReference>
<organism evidence="7 8">
    <name type="scientific">Sphingobium algorifonticola</name>
    <dbReference type="NCBI Taxonomy" id="2008318"/>
    <lineage>
        <taxon>Bacteria</taxon>
        <taxon>Pseudomonadati</taxon>
        <taxon>Pseudomonadota</taxon>
        <taxon>Alphaproteobacteria</taxon>
        <taxon>Sphingomonadales</taxon>
        <taxon>Sphingomonadaceae</taxon>
        <taxon>Sphingobium</taxon>
    </lineage>
</organism>
<dbReference type="InterPro" id="IPR001647">
    <property type="entry name" value="HTH_TetR"/>
</dbReference>
<dbReference type="SUPFAM" id="SSF46689">
    <property type="entry name" value="Homeodomain-like"/>
    <property type="match status" value="1"/>
</dbReference>